<feature type="region of interest" description="Disordered" evidence="1">
    <location>
        <begin position="443"/>
        <end position="476"/>
    </location>
</feature>
<dbReference type="EMBL" id="KZ293662">
    <property type="protein sequence ID" value="PBK91179.1"/>
    <property type="molecule type" value="Genomic_DNA"/>
</dbReference>
<proteinExistence type="predicted"/>
<evidence type="ECO:0000313" key="2">
    <source>
        <dbReference type="EMBL" id="PBK91179.1"/>
    </source>
</evidence>
<feature type="compositionally biased region" description="Gly residues" evidence="1">
    <location>
        <begin position="373"/>
        <end position="383"/>
    </location>
</feature>
<dbReference type="AlphaFoldDB" id="A0A2H3D7I6"/>
<organism evidence="2 3">
    <name type="scientific">Armillaria gallica</name>
    <name type="common">Bulbous honey fungus</name>
    <name type="synonym">Armillaria bulbosa</name>
    <dbReference type="NCBI Taxonomy" id="47427"/>
    <lineage>
        <taxon>Eukaryota</taxon>
        <taxon>Fungi</taxon>
        <taxon>Dikarya</taxon>
        <taxon>Basidiomycota</taxon>
        <taxon>Agaricomycotina</taxon>
        <taxon>Agaricomycetes</taxon>
        <taxon>Agaricomycetidae</taxon>
        <taxon>Agaricales</taxon>
        <taxon>Marasmiineae</taxon>
        <taxon>Physalacriaceae</taxon>
        <taxon>Armillaria</taxon>
    </lineage>
</organism>
<feature type="region of interest" description="Disordered" evidence="1">
    <location>
        <begin position="367"/>
        <end position="386"/>
    </location>
</feature>
<name>A0A2H3D7I6_ARMGA</name>
<feature type="compositionally biased region" description="Basic and acidic residues" evidence="1">
    <location>
        <begin position="8"/>
        <end position="22"/>
    </location>
</feature>
<gene>
    <name evidence="2" type="ORF">ARMGADRAFT_1031871</name>
</gene>
<dbReference type="InParanoid" id="A0A2H3D7I6"/>
<protein>
    <submittedName>
        <fullName evidence="2">Uncharacterized protein</fullName>
    </submittedName>
</protein>
<reference evidence="3" key="1">
    <citation type="journal article" date="2017" name="Nat. Ecol. Evol.">
        <title>Genome expansion and lineage-specific genetic innovations in the forest pathogenic fungi Armillaria.</title>
        <authorList>
            <person name="Sipos G."/>
            <person name="Prasanna A.N."/>
            <person name="Walter M.C."/>
            <person name="O'Connor E."/>
            <person name="Balint B."/>
            <person name="Krizsan K."/>
            <person name="Kiss B."/>
            <person name="Hess J."/>
            <person name="Varga T."/>
            <person name="Slot J."/>
            <person name="Riley R."/>
            <person name="Boka B."/>
            <person name="Rigling D."/>
            <person name="Barry K."/>
            <person name="Lee J."/>
            <person name="Mihaltcheva S."/>
            <person name="LaButti K."/>
            <person name="Lipzen A."/>
            <person name="Waldron R."/>
            <person name="Moloney N.M."/>
            <person name="Sperisen C."/>
            <person name="Kredics L."/>
            <person name="Vagvoelgyi C."/>
            <person name="Patrignani A."/>
            <person name="Fitzpatrick D."/>
            <person name="Nagy I."/>
            <person name="Doyle S."/>
            <person name="Anderson J.B."/>
            <person name="Grigoriev I.V."/>
            <person name="Gueldener U."/>
            <person name="Muensterkoetter M."/>
            <person name="Nagy L.G."/>
        </authorList>
    </citation>
    <scope>NUCLEOTIDE SEQUENCE [LARGE SCALE GENOMIC DNA]</scope>
    <source>
        <strain evidence="3">Ar21-2</strain>
    </source>
</reference>
<accession>A0A2H3D7I6</accession>
<evidence type="ECO:0000256" key="1">
    <source>
        <dbReference type="SAM" id="MobiDB-lite"/>
    </source>
</evidence>
<sequence>MPTNDPPPNHDQEWMEEQREEQMPPFVFPSSWRDPCMLSSVSVVDSPHANGAEFVPEGPEQEQLVACLQPNLGNFKGSAFHHVNLLANLDPSQLTVITEDVGDYTLGIVFNGGRKFTEMAKPKPWETLNTIFIPLTGSDGSFKAYQGLPDKYQEDKLGPPVIVILELTSVMRDVLLCQRILTIDDSLTLHVVLVNWDHLSWAAWILKANEPIIMSTENEIAAIGACLRYIIIKNLWEDKEVQKMIYRATRNRQDPIPRVVFKALVDSYVEYRGTKEIKYWVFYLNPPSLATTAEEWNQLHAHIRKKMICNSNISITPALSKVGNQYCTICKLDSHPTFDCSFTRDNAVFQGPTKPIVGGNFEDRQMNSSRGNIRGGRGRGGCLGWNKSNRALPEQYTDRTVMASTGTRGGSNPATDYGLTEDGAKWEGGEIPSQGDQQAVCDPEGSRIDPGMQNASRPQNVEQPSREAGPRMGQTSQEIYTQEREAASTYMLEMIDRQMSQMQRTQLQARIIAGVHQPNYRQMNDHE</sequence>
<evidence type="ECO:0000313" key="3">
    <source>
        <dbReference type="Proteomes" id="UP000217790"/>
    </source>
</evidence>
<keyword evidence="3" id="KW-1185">Reference proteome</keyword>
<feature type="region of interest" description="Disordered" evidence="1">
    <location>
        <begin position="1"/>
        <end position="22"/>
    </location>
</feature>
<feature type="compositionally biased region" description="Polar residues" evidence="1">
    <location>
        <begin position="453"/>
        <end position="463"/>
    </location>
</feature>
<dbReference type="Proteomes" id="UP000217790">
    <property type="component" value="Unassembled WGS sequence"/>
</dbReference>
<dbReference type="OrthoDB" id="3016501at2759"/>